<evidence type="ECO:0000256" key="10">
    <source>
        <dbReference type="ARBA" id="ARBA00022723"/>
    </source>
</evidence>
<dbReference type="SUPFAM" id="SSF53098">
    <property type="entry name" value="Ribonuclease H-like"/>
    <property type="match status" value="1"/>
</dbReference>
<dbReference type="GO" id="GO:0030145">
    <property type="term" value="F:manganese ion binding"/>
    <property type="evidence" value="ECO:0007669"/>
    <property type="project" value="UniProtKB-UniRule"/>
</dbReference>
<evidence type="ECO:0000256" key="6">
    <source>
        <dbReference type="ARBA" id="ARBA00012180"/>
    </source>
</evidence>
<keyword evidence="8 14" id="KW-0963">Cytoplasm</keyword>
<evidence type="ECO:0000256" key="4">
    <source>
        <dbReference type="ARBA" id="ARBA00004496"/>
    </source>
</evidence>
<dbReference type="AlphaFoldDB" id="A0A432V540"/>
<feature type="domain" description="RNase H type-2" evidence="17">
    <location>
        <begin position="32"/>
        <end position="223"/>
    </location>
</feature>
<dbReference type="GO" id="GO:0006298">
    <property type="term" value="P:mismatch repair"/>
    <property type="evidence" value="ECO:0007669"/>
    <property type="project" value="TreeGrafter"/>
</dbReference>
<dbReference type="InterPro" id="IPR022898">
    <property type="entry name" value="RNase_HII"/>
</dbReference>
<dbReference type="HAMAP" id="MF_00052_B">
    <property type="entry name" value="RNase_HII_B"/>
    <property type="match status" value="1"/>
</dbReference>
<dbReference type="PANTHER" id="PTHR10954:SF18">
    <property type="entry name" value="RIBONUCLEASE HII"/>
    <property type="match status" value="1"/>
</dbReference>
<evidence type="ECO:0000256" key="11">
    <source>
        <dbReference type="ARBA" id="ARBA00022759"/>
    </source>
</evidence>
<sequence>MARQRSDSPPLFEIIERPDFSIEKRAIARGQWPVAGLDEAGRGPLAGPVVAAAVILDPARIPSGLDDSKRLTAPQREELFAEILATALGVSMASASAESIDRSDIRKASLEAMCRALHGLPLTPILALADGRDVPPGLACEGQALVKGDQRSQSIAAASIVAKVMRDRMMAGCGRTDARYGFEIHMGYATVRHRTAIELHGAVTRWHRISFAPFRLVDTPPENEIQDDCVL</sequence>
<keyword evidence="11 14" id="KW-0255">Endonuclease</keyword>
<reference evidence="18 19" key="1">
    <citation type="submission" date="2018-11" db="EMBL/GenBank/DDBJ databases">
        <title>Pseudaminobacter arsenicus sp. nov., an arsenic-resistant bacterium isolated from arsenic-rich aquifers.</title>
        <authorList>
            <person name="Mu Y."/>
        </authorList>
    </citation>
    <scope>NUCLEOTIDE SEQUENCE [LARGE SCALE GENOMIC DNA]</scope>
    <source>
        <strain evidence="18 19">CB3</strain>
    </source>
</reference>
<keyword evidence="10 14" id="KW-0479">Metal-binding</keyword>
<keyword evidence="13 14" id="KW-0464">Manganese</keyword>
<evidence type="ECO:0000256" key="14">
    <source>
        <dbReference type="HAMAP-Rule" id="MF_00052"/>
    </source>
</evidence>
<evidence type="ECO:0000256" key="8">
    <source>
        <dbReference type="ARBA" id="ARBA00022490"/>
    </source>
</evidence>
<comment type="caution">
    <text evidence="18">The sequence shown here is derived from an EMBL/GenBank/DDBJ whole genome shotgun (WGS) entry which is preliminary data.</text>
</comment>
<accession>A0A432V540</accession>
<keyword evidence="19" id="KW-1185">Reference proteome</keyword>
<evidence type="ECO:0000259" key="17">
    <source>
        <dbReference type="PROSITE" id="PS51975"/>
    </source>
</evidence>
<dbReference type="GO" id="GO:0005737">
    <property type="term" value="C:cytoplasm"/>
    <property type="evidence" value="ECO:0007669"/>
    <property type="project" value="UniProtKB-SubCell"/>
</dbReference>
<organism evidence="18 19">
    <name type="scientific">Borborobacter arsenicus</name>
    <dbReference type="NCBI Taxonomy" id="1851146"/>
    <lineage>
        <taxon>Bacteria</taxon>
        <taxon>Pseudomonadati</taxon>
        <taxon>Pseudomonadota</taxon>
        <taxon>Alphaproteobacteria</taxon>
        <taxon>Hyphomicrobiales</taxon>
        <taxon>Phyllobacteriaceae</taxon>
        <taxon>Borborobacter</taxon>
    </lineage>
</organism>
<dbReference type="Pfam" id="PF01351">
    <property type="entry name" value="RNase_HII"/>
    <property type="match status" value="1"/>
</dbReference>
<evidence type="ECO:0000256" key="7">
    <source>
        <dbReference type="ARBA" id="ARBA00019179"/>
    </source>
</evidence>
<comment type="function">
    <text evidence="3 14 16">Endonuclease that specifically degrades the RNA of RNA-DNA hybrids.</text>
</comment>
<keyword evidence="9 14" id="KW-0540">Nuclease</keyword>
<dbReference type="RefSeq" id="WP_128625280.1">
    <property type="nucleotide sequence ID" value="NZ_ML133511.1"/>
</dbReference>
<evidence type="ECO:0000256" key="1">
    <source>
        <dbReference type="ARBA" id="ARBA00000077"/>
    </source>
</evidence>
<evidence type="ECO:0000256" key="3">
    <source>
        <dbReference type="ARBA" id="ARBA00004065"/>
    </source>
</evidence>
<dbReference type="PROSITE" id="PS51975">
    <property type="entry name" value="RNASE_H_2"/>
    <property type="match status" value="1"/>
</dbReference>
<dbReference type="GO" id="GO:0043137">
    <property type="term" value="P:DNA replication, removal of RNA primer"/>
    <property type="evidence" value="ECO:0007669"/>
    <property type="project" value="TreeGrafter"/>
</dbReference>
<protein>
    <recommendedName>
        <fullName evidence="7 14">Ribonuclease HII</fullName>
        <shortName evidence="14">RNase HII</shortName>
        <ecNumber evidence="6 14">3.1.26.4</ecNumber>
    </recommendedName>
</protein>
<dbReference type="InterPro" id="IPR024567">
    <property type="entry name" value="RNase_HII/HIII_dom"/>
</dbReference>
<dbReference type="InterPro" id="IPR001352">
    <property type="entry name" value="RNase_HII/HIII"/>
</dbReference>
<evidence type="ECO:0000256" key="12">
    <source>
        <dbReference type="ARBA" id="ARBA00022801"/>
    </source>
</evidence>
<evidence type="ECO:0000256" key="15">
    <source>
        <dbReference type="PROSITE-ProRule" id="PRU01319"/>
    </source>
</evidence>
<evidence type="ECO:0000313" key="19">
    <source>
        <dbReference type="Proteomes" id="UP000281647"/>
    </source>
</evidence>
<comment type="catalytic activity">
    <reaction evidence="1 14 15 16">
        <text>Endonucleolytic cleavage to 5'-phosphomonoester.</text>
        <dbReference type="EC" id="3.1.26.4"/>
    </reaction>
</comment>
<dbReference type="OrthoDB" id="9803420at2"/>
<dbReference type="EC" id="3.1.26.4" evidence="6 14"/>
<dbReference type="GO" id="GO:0003723">
    <property type="term" value="F:RNA binding"/>
    <property type="evidence" value="ECO:0007669"/>
    <property type="project" value="UniProtKB-UniRule"/>
</dbReference>
<dbReference type="NCBIfam" id="NF000595">
    <property type="entry name" value="PRK00015.1-3"/>
    <property type="match status" value="1"/>
</dbReference>
<evidence type="ECO:0000313" key="18">
    <source>
        <dbReference type="EMBL" id="RUM97269.1"/>
    </source>
</evidence>
<evidence type="ECO:0000256" key="5">
    <source>
        <dbReference type="ARBA" id="ARBA00007383"/>
    </source>
</evidence>
<name>A0A432V540_9HYPH</name>
<dbReference type="Gene3D" id="3.30.420.10">
    <property type="entry name" value="Ribonuclease H-like superfamily/Ribonuclease H"/>
    <property type="match status" value="1"/>
</dbReference>
<comment type="cofactor">
    <cofactor evidence="2">
        <name>Mg(2+)</name>
        <dbReference type="ChEBI" id="CHEBI:18420"/>
    </cofactor>
</comment>
<dbReference type="EMBL" id="RKST01000013">
    <property type="protein sequence ID" value="RUM97269.1"/>
    <property type="molecule type" value="Genomic_DNA"/>
</dbReference>
<dbReference type="InterPro" id="IPR012337">
    <property type="entry name" value="RNaseH-like_sf"/>
</dbReference>
<evidence type="ECO:0000256" key="9">
    <source>
        <dbReference type="ARBA" id="ARBA00022722"/>
    </source>
</evidence>
<dbReference type="GO" id="GO:0032299">
    <property type="term" value="C:ribonuclease H2 complex"/>
    <property type="evidence" value="ECO:0007669"/>
    <property type="project" value="TreeGrafter"/>
</dbReference>
<feature type="binding site" evidence="14 15">
    <location>
        <position position="39"/>
    </location>
    <ligand>
        <name>a divalent metal cation</name>
        <dbReference type="ChEBI" id="CHEBI:60240"/>
    </ligand>
</feature>
<comment type="similarity">
    <text evidence="5 14 16">Belongs to the RNase HII family.</text>
</comment>
<dbReference type="InterPro" id="IPR036397">
    <property type="entry name" value="RNaseH_sf"/>
</dbReference>
<dbReference type="PANTHER" id="PTHR10954">
    <property type="entry name" value="RIBONUCLEASE H2 SUBUNIT A"/>
    <property type="match status" value="1"/>
</dbReference>
<comment type="cofactor">
    <cofactor evidence="14 15">
        <name>Mn(2+)</name>
        <dbReference type="ChEBI" id="CHEBI:29035"/>
    </cofactor>
    <cofactor evidence="14 15">
        <name>Mg(2+)</name>
        <dbReference type="ChEBI" id="CHEBI:18420"/>
    </cofactor>
    <text evidence="14 15">Manganese or magnesium. Binds 1 divalent metal ion per monomer in the absence of substrate. May bind a second metal ion after substrate binding.</text>
</comment>
<feature type="binding site" evidence="14 15">
    <location>
        <position position="130"/>
    </location>
    <ligand>
        <name>a divalent metal cation</name>
        <dbReference type="ChEBI" id="CHEBI:60240"/>
    </ligand>
</feature>
<keyword evidence="12 14" id="KW-0378">Hydrolase</keyword>
<dbReference type="GO" id="GO:0004523">
    <property type="term" value="F:RNA-DNA hybrid ribonuclease activity"/>
    <property type="evidence" value="ECO:0007669"/>
    <property type="project" value="UniProtKB-UniRule"/>
</dbReference>
<evidence type="ECO:0000256" key="16">
    <source>
        <dbReference type="RuleBase" id="RU003515"/>
    </source>
</evidence>
<dbReference type="CDD" id="cd07182">
    <property type="entry name" value="RNase_HII_bacteria_HII_like"/>
    <property type="match status" value="1"/>
</dbReference>
<evidence type="ECO:0000256" key="13">
    <source>
        <dbReference type="ARBA" id="ARBA00023211"/>
    </source>
</evidence>
<feature type="binding site" evidence="14 15">
    <location>
        <position position="38"/>
    </location>
    <ligand>
        <name>a divalent metal cation</name>
        <dbReference type="ChEBI" id="CHEBI:60240"/>
    </ligand>
</feature>
<gene>
    <name evidence="14" type="primary">rnhB</name>
    <name evidence="18" type="ORF">EET67_14060</name>
</gene>
<proteinExistence type="inferred from homology"/>
<dbReference type="Proteomes" id="UP000281647">
    <property type="component" value="Unassembled WGS sequence"/>
</dbReference>
<comment type="subcellular location">
    <subcellularLocation>
        <location evidence="4 14">Cytoplasm</location>
    </subcellularLocation>
</comment>
<evidence type="ECO:0000256" key="2">
    <source>
        <dbReference type="ARBA" id="ARBA00001946"/>
    </source>
</evidence>